<organism evidence="1 2">
    <name type="scientific">Klebsormidium nitens</name>
    <name type="common">Green alga</name>
    <name type="synonym">Ulothrix nitens</name>
    <dbReference type="NCBI Taxonomy" id="105231"/>
    <lineage>
        <taxon>Eukaryota</taxon>
        <taxon>Viridiplantae</taxon>
        <taxon>Streptophyta</taxon>
        <taxon>Klebsormidiophyceae</taxon>
        <taxon>Klebsormidiales</taxon>
        <taxon>Klebsormidiaceae</taxon>
        <taxon>Klebsormidium</taxon>
    </lineage>
</organism>
<dbReference type="AlphaFoldDB" id="A0A1Y1I055"/>
<name>A0A1Y1I055_KLENI</name>
<proteinExistence type="predicted"/>
<sequence length="104" mass="10776">MHGGPGPGGRFATMLGRSGACASTLCNGLFISNRTLPSLLSSEGCLLGCALLPTLVTSNLLKYTFDQRLKSVTTTVGQIVVKAIVQSDTSQPFSCLIETSAQAP</sequence>
<keyword evidence="2" id="KW-1185">Reference proteome</keyword>
<gene>
    <name evidence="1" type="ORF">KFL_001020070</name>
</gene>
<protein>
    <submittedName>
        <fullName evidence="1">Uncharacterized protein</fullName>
    </submittedName>
</protein>
<evidence type="ECO:0000313" key="2">
    <source>
        <dbReference type="Proteomes" id="UP000054558"/>
    </source>
</evidence>
<dbReference type="Proteomes" id="UP000054558">
    <property type="component" value="Unassembled WGS sequence"/>
</dbReference>
<evidence type="ECO:0000313" key="1">
    <source>
        <dbReference type="EMBL" id="GAQ82156.1"/>
    </source>
</evidence>
<reference evidence="1 2" key="1">
    <citation type="journal article" date="2014" name="Nat. Commun.">
        <title>Klebsormidium flaccidum genome reveals primary factors for plant terrestrial adaptation.</title>
        <authorList>
            <person name="Hori K."/>
            <person name="Maruyama F."/>
            <person name="Fujisawa T."/>
            <person name="Togashi T."/>
            <person name="Yamamoto N."/>
            <person name="Seo M."/>
            <person name="Sato S."/>
            <person name="Yamada T."/>
            <person name="Mori H."/>
            <person name="Tajima N."/>
            <person name="Moriyama T."/>
            <person name="Ikeuchi M."/>
            <person name="Watanabe M."/>
            <person name="Wada H."/>
            <person name="Kobayashi K."/>
            <person name="Saito M."/>
            <person name="Masuda T."/>
            <person name="Sasaki-Sekimoto Y."/>
            <person name="Mashiguchi K."/>
            <person name="Awai K."/>
            <person name="Shimojima M."/>
            <person name="Masuda S."/>
            <person name="Iwai M."/>
            <person name="Nobusawa T."/>
            <person name="Narise T."/>
            <person name="Kondo S."/>
            <person name="Saito H."/>
            <person name="Sato R."/>
            <person name="Murakawa M."/>
            <person name="Ihara Y."/>
            <person name="Oshima-Yamada Y."/>
            <person name="Ohtaka K."/>
            <person name="Satoh M."/>
            <person name="Sonobe K."/>
            <person name="Ishii M."/>
            <person name="Ohtani R."/>
            <person name="Kanamori-Sato M."/>
            <person name="Honoki R."/>
            <person name="Miyazaki D."/>
            <person name="Mochizuki H."/>
            <person name="Umetsu J."/>
            <person name="Higashi K."/>
            <person name="Shibata D."/>
            <person name="Kamiya Y."/>
            <person name="Sato N."/>
            <person name="Nakamura Y."/>
            <person name="Tabata S."/>
            <person name="Ida S."/>
            <person name="Kurokawa K."/>
            <person name="Ohta H."/>
        </authorList>
    </citation>
    <scope>NUCLEOTIDE SEQUENCE [LARGE SCALE GENOMIC DNA]</scope>
    <source>
        <strain evidence="1 2">NIES-2285</strain>
    </source>
</reference>
<dbReference type="EMBL" id="DF237051">
    <property type="protein sequence ID" value="GAQ82156.1"/>
    <property type="molecule type" value="Genomic_DNA"/>
</dbReference>
<accession>A0A1Y1I055</accession>